<evidence type="ECO:0000256" key="1">
    <source>
        <dbReference type="SAM" id="Phobius"/>
    </source>
</evidence>
<name>A0A4S1XC01_9SPHN</name>
<protein>
    <submittedName>
        <fullName evidence="2">Uncharacterized protein</fullName>
    </submittedName>
</protein>
<keyword evidence="1" id="KW-0472">Membrane</keyword>
<sequence length="202" mass="21139">MDNGASDSDEPRGFNLGRSSLALAGIGLIYGAVALFGFVCYLLVQDDSKASERATTLADFTPELILSTIGFVGAFLGIQLLRSVGLSRGQQPGRVINSEEWAAICDQVKSGQEDAVTQYIRLTSLSGFTGAFTKLGLTGLPLATIGLTLFFSLLAIRFPPFMDMAKLTLGAFIGSFVQKQAGAGSVKLPGGQRLSVSAPPVA</sequence>
<keyword evidence="3" id="KW-1185">Reference proteome</keyword>
<dbReference type="Proteomes" id="UP000306147">
    <property type="component" value="Unassembled WGS sequence"/>
</dbReference>
<feature type="transmembrane region" description="Helical" evidence="1">
    <location>
        <begin position="135"/>
        <end position="156"/>
    </location>
</feature>
<dbReference type="OrthoDB" id="7551793at2"/>
<comment type="caution">
    <text evidence="2">The sequence shown here is derived from an EMBL/GenBank/DDBJ whole genome shotgun (WGS) entry which is preliminary data.</text>
</comment>
<reference evidence="2 3" key="1">
    <citation type="submission" date="2019-04" db="EMBL/GenBank/DDBJ databases">
        <title>Sphingomonas psychrotolerans sp. nov., isolated from soil in the Tianshan Mountains, Xinjiang, China.</title>
        <authorList>
            <person name="Luo Y."/>
            <person name="Sheng H."/>
        </authorList>
    </citation>
    <scope>NUCLEOTIDE SEQUENCE [LARGE SCALE GENOMIC DNA]</scope>
    <source>
        <strain evidence="2 3">ZFGT-11</strain>
    </source>
</reference>
<keyword evidence="1" id="KW-1133">Transmembrane helix</keyword>
<organism evidence="2 3">
    <name type="scientific">Sphingomonas gei</name>
    <dbReference type="NCBI Taxonomy" id="1395960"/>
    <lineage>
        <taxon>Bacteria</taxon>
        <taxon>Pseudomonadati</taxon>
        <taxon>Pseudomonadota</taxon>
        <taxon>Alphaproteobacteria</taxon>
        <taxon>Sphingomonadales</taxon>
        <taxon>Sphingomonadaceae</taxon>
        <taxon>Sphingomonas</taxon>
    </lineage>
</organism>
<gene>
    <name evidence="2" type="ORF">E5A73_12315</name>
</gene>
<dbReference type="RefSeq" id="WP_135964106.1">
    <property type="nucleotide sequence ID" value="NZ_SRXT01000004.1"/>
</dbReference>
<evidence type="ECO:0000313" key="2">
    <source>
        <dbReference type="EMBL" id="TGX53601.1"/>
    </source>
</evidence>
<feature type="transmembrane region" description="Helical" evidence="1">
    <location>
        <begin position="20"/>
        <end position="44"/>
    </location>
</feature>
<keyword evidence="1" id="KW-0812">Transmembrane</keyword>
<feature type="transmembrane region" description="Helical" evidence="1">
    <location>
        <begin position="64"/>
        <end position="81"/>
    </location>
</feature>
<evidence type="ECO:0000313" key="3">
    <source>
        <dbReference type="Proteomes" id="UP000306147"/>
    </source>
</evidence>
<proteinExistence type="predicted"/>
<accession>A0A4S1XC01</accession>
<dbReference type="AlphaFoldDB" id="A0A4S1XC01"/>
<dbReference type="EMBL" id="SRXT01000004">
    <property type="protein sequence ID" value="TGX53601.1"/>
    <property type="molecule type" value="Genomic_DNA"/>
</dbReference>